<dbReference type="GO" id="GO:0016787">
    <property type="term" value="F:hydrolase activity"/>
    <property type="evidence" value="ECO:0007669"/>
    <property type="project" value="UniProtKB-KW"/>
</dbReference>
<name>A0ABQ6REA9_9GAMM</name>
<gene>
    <name evidence="2" type="ORF">EU509_18385</name>
</gene>
<comment type="caution">
    <text evidence="2">The sequence shown here is derived from an EMBL/GenBank/DDBJ whole genome shotgun (WGS) entry which is preliminary data.</text>
</comment>
<accession>A0ABQ6REA9</accession>
<protein>
    <submittedName>
        <fullName evidence="2">Alpha/beta hydrolase</fullName>
    </submittedName>
</protein>
<dbReference type="Gene3D" id="3.40.50.1820">
    <property type="entry name" value="alpha/beta hydrolase"/>
    <property type="match status" value="1"/>
</dbReference>
<evidence type="ECO:0000313" key="2">
    <source>
        <dbReference type="EMBL" id="KAA1151068.1"/>
    </source>
</evidence>
<proteinExistence type="predicted"/>
<organism evidence="2 3">
    <name type="scientific">Pseudoalteromonas fuliginea</name>
    <dbReference type="NCBI Taxonomy" id="1872678"/>
    <lineage>
        <taxon>Bacteria</taxon>
        <taxon>Pseudomonadati</taxon>
        <taxon>Pseudomonadota</taxon>
        <taxon>Gammaproteobacteria</taxon>
        <taxon>Alteromonadales</taxon>
        <taxon>Pseudoalteromonadaceae</taxon>
        <taxon>Pseudoalteromonas</taxon>
    </lineage>
</organism>
<evidence type="ECO:0000313" key="3">
    <source>
        <dbReference type="Proteomes" id="UP000322915"/>
    </source>
</evidence>
<keyword evidence="2" id="KW-0378">Hydrolase</keyword>
<keyword evidence="3" id="KW-1185">Reference proteome</keyword>
<reference evidence="2 3" key="1">
    <citation type="submission" date="2019-01" db="EMBL/GenBank/DDBJ databases">
        <title>Genome sequences of marine Pseudoalteromonas species.</title>
        <authorList>
            <person name="Boraston A.B."/>
            <person name="Hehemann J.-H."/>
            <person name="Vickers C.J."/>
            <person name="Salama-Alber O."/>
            <person name="Abe K."/>
            <person name="Hettle A.J."/>
        </authorList>
    </citation>
    <scope>NUCLEOTIDE SEQUENCE [LARGE SCALE GENOMIC DNA]</scope>
    <source>
        <strain evidence="2 3">PS47</strain>
    </source>
</reference>
<dbReference type="RefSeq" id="WP_149606790.1">
    <property type="nucleotide sequence ID" value="NZ_SEUJ01000077.1"/>
</dbReference>
<dbReference type="SUPFAM" id="SSF53474">
    <property type="entry name" value="alpha/beta-Hydrolases"/>
    <property type="match status" value="1"/>
</dbReference>
<feature type="domain" description="AB hydrolase-1" evidence="1">
    <location>
        <begin position="47"/>
        <end position="153"/>
    </location>
</feature>
<dbReference type="Pfam" id="PF00561">
    <property type="entry name" value="Abhydrolase_1"/>
    <property type="match status" value="1"/>
</dbReference>
<dbReference type="InterPro" id="IPR000073">
    <property type="entry name" value="AB_hydrolase_1"/>
</dbReference>
<dbReference type="PRINTS" id="PR00111">
    <property type="entry name" value="ABHYDROLASE"/>
</dbReference>
<evidence type="ECO:0000259" key="1">
    <source>
        <dbReference type="Pfam" id="PF00561"/>
    </source>
</evidence>
<dbReference type="EMBL" id="SEUJ01000077">
    <property type="protein sequence ID" value="KAA1151068.1"/>
    <property type="molecule type" value="Genomic_DNA"/>
</dbReference>
<dbReference type="InterPro" id="IPR029058">
    <property type="entry name" value="AB_hydrolase_fold"/>
</dbReference>
<sequence>MKPSIFLFFISILLTHFTVLAESKVSSATIENMQLEYIDIGAGDINIIIESGVGMGVNYWKPLLAKLKMLKHRVIIYSRAGNGCSTPTIDASIPESNKRLHALLKLLNIDRNIILMGHSFGGIHVREYAISYPEQVIGLVLLDPSHEQFSKKLIQLNKAWAVRDNKRLNSLFAQSQEWQVLQKIYQNEQLKDKGSITKIPTVIVTSSKLGESDWWIGHSKQGKEIWRELHSSLIRHNPNSIHIVSNSTGHNIPIDSPNLVNIAIEQTVDLVNGL</sequence>
<dbReference type="Proteomes" id="UP000322915">
    <property type="component" value="Unassembled WGS sequence"/>
</dbReference>
<dbReference type="PANTHER" id="PTHR43798">
    <property type="entry name" value="MONOACYLGLYCEROL LIPASE"/>
    <property type="match status" value="1"/>
</dbReference>
<dbReference type="InterPro" id="IPR050266">
    <property type="entry name" value="AB_hydrolase_sf"/>
</dbReference>